<dbReference type="EMBL" id="CAJOBG010120491">
    <property type="protein sequence ID" value="CAF4776217.1"/>
    <property type="molecule type" value="Genomic_DNA"/>
</dbReference>
<comment type="caution">
    <text evidence="1">The sequence shown here is derived from an EMBL/GenBank/DDBJ whole genome shotgun (WGS) entry which is preliminary data.</text>
</comment>
<dbReference type="EMBL" id="CAJOBG010109723">
    <property type="protein sequence ID" value="CAF4736158.1"/>
    <property type="molecule type" value="Genomic_DNA"/>
</dbReference>
<evidence type="ECO:0000313" key="1">
    <source>
        <dbReference type="EMBL" id="CAF4736158.1"/>
    </source>
</evidence>
<reference evidence="1" key="1">
    <citation type="submission" date="2021-02" db="EMBL/GenBank/DDBJ databases">
        <authorList>
            <person name="Nowell W R."/>
        </authorList>
    </citation>
    <scope>NUCLEOTIDE SEQUENCE</scope>
</reference>
<dbReference type="AlphaFoldDB" id="A0A821KAY6"/>
<protein>
    <submittedName>
        <fullName evidence="1">Uncharacterized protein</fullName>
    </submittedName>
</protein>
<sequence length="65" mass="6728">MSPITIQTANPNNLLSPNKATTASLNDILALTGTGAQLNLPQTTDTAVAAMDTLNSENSQNTEIT</sequence>
<organism evidence="1 3">
    <name type="scientific">Rotaria magnacalcarata</name>
    <dbReference type="NCBI Taxonomy" id="392030"/>
    <lineage>
        <taxon>Eukaryota</taxon>
        <taxon>Metazoa</taxon>
        <taxon>Spiralia</taxon>
        <taxon>Gnathifera</taxon>
        <taxon>Rotifera</taxon>
        <taxon>Eurotatoria</taxon>
        <taxon>Bdelloidea</taxon>
        <taxon>Philodinida</taxon>
        <taxon>Philodinidae</taxon>
        <taxon>Rotaria</taxon>
    </lineage>
</organism>
<evidence type="ECO:0000313" key="3">
    <source>
        <dbReference type="Proteomes" id="UP000663866"/>
    </source>
</evidence>
<evidence type="ECO:0000313" key="2">
    <source>
        <dbReference type="EMBL" id="CAF4776217.1"/>
    </source>
</evidence>
<dbReference type="Proteomes" id="UP000663866">
    <property type="component" value="Unassembled WGS sequence"/>
</dbReference>
<proteinExistence type="predicted"/>
<keyword evidence="3" id="KW-1185">Reference proteome</keyword>
<name>A0A821KAY6_9BILA</name>
<accession>A0A821KAY6</accession>
<gene>
    <name evidence="1" type="ORF">OVN521_LOCUS49639</name>
    <name evidence="2" type="ORF">OVN521_LOCUS51012</name>
</gene>
<feature type="non-terminal residue" evidence="1">
    <location>
        <position position="65"/>
    </location>
</feature>